<evidence type="ECO:0000256" key="6">
    <source>
        <dbReference type="RuleBase" id="RU000354"/>
    </source>
</evidence>
<dbReference type="AlphaFoldDB" id="A0A0L8GF51"/>
<dbReference type="EMBL" id="KQ422045">
    <property type="protein sequence ID" value="KOF75621.1"/>
    <property type="molecule type" value="Genomic_DNA"/>
</dbReference>
<dbReference type="PROSITE" id="PS00250">
    <property type="entry name" value="TGF_BETA_1"/>
    <property type="match status" value="1"/>
</dbReference>
<keyword evidence="5" id="KW-1015">Disulfide bond</keyword>
<feature type="transmembrane region" description="Helical" evidence="8">
    <location>
        <begin position="6"/>
        <end position="25"/>
    </location>
</feature>
<dbReference type="PANTHER" id="PTHR11848">
    <property type="entry name" value="TGF-BETA FAMILY"/>
    <property type="match status" value="1"/>
</dbReference>
<keyword evidence="4 6" id="KW-0339">Growth factor</keyword>
<dbReference type="SMART" id="SM00204">
    <property type="entry name" value="TGFB"/>
    <property type="match status" value="1"/>
</dbReference>
<evidence type="ECO:0000256" key="5">
    <source>
        <dbReference type="ARBA" id="ARBA00023157"/>
    </source>
</evidence>
<evidence type="ECO:0000256" key="4">
    <source>
        <dbReference type="ARBA" id="ARBA00023030"/>
    </source>
</evidence>
<dbReference type="GO" id="GO:0008083">
    <property type="term" value="F:growth factor activity"/>
    <property type="evidence" value="ECO:0007669"/>
    <property type="project" value="UniProtKB-KW"/>
</dbReference>
<dbReference type="OrthoDB" id="6150446at2759"/>
<dbReference type="InterPro" id="IPR001839">
    <property type="entry name" value="TGF-b_C"/>
</dbReference>
<evidence type="ECO:0000256" key="8">
    <source>
        <dbReference type="SAM" id="Phobius"/>
    </source>
</evidence>
<keyword evidence="8" id="KW-0472">Membrane</keyword>
<organism evidence="10">
    <name type="scientific">Octopus bimaculoides</name>
    <name type="common">California two-spotted octopus</name>
    <dbReference type="NCBI Taxonomy" id="37653"/>
    <lineage>
        <taxon>Eukaryota</taxon>
        <taxon>Metazoa</taxon>
        <taxon>Spiralia</taxon>
        <taxon>Lophotrochozoa</taxon>
        <taxon>Mollusca</taxon>
        <taxon>Cephalopoda</taxon>
        <taxon>Coleoidea</taxon>
        <taxon>Octopodiformes</taxon>
        <taxon>Octopoda</taxon>
        <taxon>Incirrata</taxon>
        <taxon>Octopodidae</taxon>
        <taxon>Octopus</taxon>
    </lineage>
</organism>
<dbReference type="InterPro" id="IPR015615">
    <property type="entry name" value="TGF-beta-rel"/>
</dbReference>
<reference evidence="10" key="1">
    <citation type="submission" date="2015-07" db="EMBL/GenBank/DDBJ databases">
        <title>MeaNS - Measles Nucleotide Surveillance Program.</title>
        <authorList>
            <person name="Tran T."/>
            <person name="Druce J."/>
        </authorList>
    </citation>
    <scope>NUCLEOTIDE SEQUENCE</scope>
    <source>
        <strain evidence="10">UCB-OBI-ISO-001</strain>
        <tissue evidence="10">Gonad</tissue>
    </source>
</reference>
<dbReference type="STRING" id="37653.A0A0L8GF51"/>
<dbReference type="InterPro" id="IPR017948">
    <property type="entry name" value="TGFb_CS"/>
</dbReference>
<evidence type="ECO:0000256" key="7">
    <source>
        <dbReference type="SAM" id="MobiDB-lite"/>
    </source>
</evidence>
<protein>
    <recommendedName>
        <fullName evidence="9">TGF-beta family profile domain-containing protein</fullName>
    </recommendedName>
</protein>
<feature type="region of interest" description="Disordered" evidence="7">
    <location>
        <begin position="325"/>
        <end position="357"/>
    </location>
</feature>
<feature type="transmembrane region" description="Helical" evidence="8">
    <location>
        <begin position="46"/>
        <end position="63"/>
    </location>
</feature>
<dbReference type="GO" id="GO:0005125">
    <property type="term" value="F:cytokine activity"/>
    <property type="evidence" value="ECO:0007669"/>
    <property type="project" value="TreeGrafter"/>
</dbReference>
<name>A0A0L8GF51_OCTBM</name>
<dbReference type="PROSITE" id="PS51362">
    <property type="entry name" value="TGF_BETA_2"/>
    <property type="match status" value="1"/>
</dbReference>
<keyword evidence="3" id="KW-0964">Secreted</keyword>
<accession>A0A0L8GF51</accession>
<evidence type="ECO:0000256" key="2">
    <source>
        <dbReference type="ARBA" id="ARBA00006656"/>
    </source>
</evidence>
<evidence type="ECO:0000256" key="3">
    <source>
        <dbReference type="ARBA" id="ARBA00022525"/>
    </source>
</evidence>
<keyword evidence="8" id="KW-1133">Transmembrane helix</keyword>
<evidence type="ECO:0000313" key="10">
    <source>
        <dbReference type="EMBL" id="KOF75621.1"/>
    </source>
</evidence>
<dbReference type="SUPFAM" id="SSF57501">
    <property type="entry name" value="Cystine-knot cytokines"/>
    <property type="match status" value="1"/>
</dbReference>
<comment type="subcellular location">
    <subcellularLocation>
        <location evidence="1">Secreted</location>
    </subcellularLocation>
</comment>
<dbReference type="CDD" id="cd13756">
    <property type="entry name" value="TGF_beta_BMPs_GDFs"/>
    <property type="match status" value="1"/>
</dbReference>
<keyword evidence="8" id="KW-0812">Transmembrane</keyword>
<sequence length="464" mass="52573">MQVNITVNFLYSYIFLIFICEGILYKNYIFYYQIQKDKLVQQNTSEYIMLIRLLVILLCAFVSSEQNENTQRFYSSRARSSTTVASCTNCGTTTTETTTSKPKSHADLRMFHQMVEYYLLSNLDSEVSPTWSNHTSAPDYMIRLYQYMTSKKQKNIHWKSSPREAIRGYYIIDEKSTLQNLVFNVSCQPLNETITHVELVLSRCSSTLEPLDSTGSQLKSITSDVNMTISMAMDGSQPIDSVFVQVSLRSNSSFYVMNVTDMVLQSFALKKTLLNFTIESSLLLNPQNDSCLFERTNRKCPLLVIYENIEPFNISSNNLRKKRRVQSASEIPLQDTTTRANGTINASTTPPSNSSESVQVNCHLTSWYVSFAEIGWHNIIYAPVGYNANYCSGKCPTNLEQINATNHALMRSKYAIVATLDPSIPAPFCVPVQTSALTMLYRDKHNVTISKRFGDMVAVQCACL</sequence>
<dbReference type="Pfam" id="PF00019">
    <property type="entry name" value="TGF_beta"/>
    <property type="match status" value="1"/>
</dbReference>
<proteinExistence type="inferred from homology"/>
<comment type="similarity">
    <text evidence="2 6">Belongs to the TGF-beta family.</text>
</comment>
<feature type="domain" description="TGF-beta family profile" evidence="9">
    <location>
        <begin position="336"/>
        <end position="464"/>
    </location>
</feature>
<feature type="compositionally biased region" description="Polar residues" evidence="7">
    <location>
        <begin position="326"/>
        <end position="357"/>
    </location>
</feature>
<gene>
    <name evidence="10" type="ORF">OCBIM_22034445mg</name>
</gene>
<dbReference type="Gene3D" id="2.10.90.10">
    <property type="entry name" value="Cystine-knot cytokines"/>
    <property type="match status" value="1"/>
</dbReference>
<evidence type="ECO:0000259" key="9">
    <source>
        <dbReference type="PROSITE" id="PS51362"/>
    </source>
</evidence>
<evidence type="ECO:0000256" key="1">
    <source>
        <dbReference type="ARBA" id="ARBA00004613"/>
    </source>
</evidence>
<dbReference type="GO" id="GO:0005615">
    <property type="term" value="C:extracellular space"/>
    <property type="evidence" value="ECO:0007669"/>
    <property type="project" value="TreeGrafter"/>
</dbReference>
<dbReference type="InterPro" id="IPR029034">
    <property type="entry name" value="Cystine-knot_cytokine"/>
</dbReference>